<dbReference type="EMBL" id="HBIH01035605">
    <property type="protein sequence ID" value="CAE0333577.1"/>
    <property type="molecule type" value="Transcribed_RNA"/>
</dbReference>
<dbReference type="Gene3D" id="3.40.30.10">
    <property type="entry name" value="Glutaredoxin"/>
    <property type="match status" value="1"/>
</dbReference>
<dbReference type="AlphaFoldDB" id="A0A7S3IWC2"/>
<feature type="compositionally biased region" description="Basic and acidic residues" evidence="1">
    <location>
        <begin position="37"/>
        <end position="50"/>
    </location>
</feature>
<accession>A0A7S3IWC2</accession>
<feature type="compositionally biased region" description="Acidic residues" evidence="1">
    <location>
        <begin position="16"/>
        <end position="30"/>
    </location>
</feature>
<feature type="region of interest" description="Disordered" evidence="1">
    <location>
        <begin position="1"/>
        <end position="50"/>
    </location>
</feature>
<feature type="domain" description="Thioredoxin" evidence="2">
    <location>
        <begin position="64"/>
        <end position="150"/>
    </location>
</feature>
<proteinExistence type="predicted"/>
<evidence type="ECO:0000259" key="2">
    <source>
        <dbReference type="Pfam" id="PF00085"/>
    </source>
</evidence>
<organism evidence="3">
    <name type="scientific">Strombidium inclinatum</name>
    <dbReference type="NCBI Taxonomy" id="197538"/>
    <lineage>
        <taxon>Eukaryota</taxon>
        <taxon>Sar</taxon>
        <taxon>Alveolata</taxon>
        <taxon>Ciliophora</taxon>
        <taxon>Intramacronucleata</taxon>
        <taxon>Spirotrichea</taxon>
        <taxon>Oligotrichia</taxon>
        <taxon>Strombidiidae</taxon>
        <taxon>Strombidium</taxon>
    </lineage>
</organism>
<dbReference type="InterPro" id="IPR036249">
    <property type="entry name" value="Thioredoxin-like_sf"/>
</dbReference>
<dbReference type="CDD" id="cd02989">
    <property type="entry name" value="Phd_like_TxnDC9"/>
    <property type="match status" value="1"/>
</dbReference>
<dbReference type="SUPFAM" id="SSF52833">
    <property type="entry name" value="Thioredoxin-like"/>
    <property type="match status" value="1"/>
</dbReference>
<protein>
    <recommendedName>
        <fullName evidence="2">Thioredoxin domain-containing protein</fullName>
    </recommendedName>
</protein>
<dbReference type="Pfam" id="PF00085">
    <property type="entry name" value="Thioredoxin"/>
    <property type="match status" value="1"/>
</dbReference>
<sequence length="205" mass="23615">MMDEAGNVVGGHMQQDEENSDSDFDSDGDDSIMQSLREQRMKEMKKKQQEHIENINKGHGRYMEISEDEFLPTVTKTNFCIVHFYHKDFERCKIINMHLEQIARQHMEAKFVKIDAEKCPFFVTKLQVQVLPTIVCFINGVAADRVIGFEELGGKDEFPTILLARRLVNSGCLKALNRKEKGEIKIKKGRRDISDSDENNDDSDD</sequence>
<evidence type="ECO:0000256" key="1">
    <source>
        <dbReference type="SAM" id="MobiDB-lite"/>
    </source>
</evidence>
<gene>
    <name evidence="3" type="ORF">SINC0208_LOCUS14215</name>
</gene>
<evidence type="ECO:0000313" key="3">
    <source>
        <dbReference type="EMBL" id="CAE0333577.1"/>
    </source>
</evidence>
<name>A0A7S3IWC2_9SPIT</name>
<dbReference type="PANTHER" id="PTHR21148">
    <property type="entry name" value="THIOREDOXIN DOMAIN-CONTAINING PROTEIN 9"/>
    <property type="match status" value="1"/>
</dbReference>
<dbReference type="InterPro" id="IPR013766">
    <property type="entry name" value="Thioredoxin_domain"/>
</dbReference>
<reference evidence="3" key="1">
    <citation type="submission" date="2021-01" db="EMBL/GenBank/DDBJ databases">
        <authorList>
            <person name="Corre E."/>
            <person name="Pelletier E."/>
            <person name="Niang G."/>
            <person name="Scheremetjew M."/>
            <person name="Finn R."/>
            <person name="Kale V."/>
            <person name="Holt S."/>
            <person name="Cochrane G."/>
            <person name="Meng A."/>
            <person name="Brown T."/>
            <person name="Cohen L."/>
        </authorList>
    </citation>
    <scope>NUCLEOTIDE SEQUENCE</scope>
    <source>
        <strain evidence="3">S3</strain>
    </source>
</reference>